<name>A0A0A7EG32_9GAMM</name>
<dbReference type="GO" id="GO:0015627">
    <property type="term" value="C:type II protein secretion system complex"/>
    <property type="evidence" value="ECO:0007669"/>
    <property type="project" value="InterPro"/>
</dbReference>
<keyword evidence="5" id="KW-0997">Cell inner membrane</keyword>
<evidence type="ECO:0000256" key="4">
    <source>
        <dbReference type="ARBA" id="ARBA00022481"/>
    </source>
</evidence>
<evidence type="ECO:0000256" key="1">
    <source>
        <dbReference type="ARBA" id="ARBA00004377"/>
    </source>
</evidence>
<gene>
    <name evidence="12" type="ORF">OM33_07535</name>
</gene>
<dbReference type="InterPro" id="IPR012902">
    <property type="entry name" value="N_methyl_site"/>
</dbReference>
<sequence length="173" mass="19253">MKHKINGFTLLESLISLVLLAIVSSIVLPNLSRILAQNRLDNSMASVFKGLQLARGYAVSNATNITVCPLVAGSCIKEWQNDIYVFEDTNGSLSLDNKEFIIKVIKKINNQDELTYPRKAITYRADSSINFMQSGSFIYCNSTYPDLTGNRITVSQVGRVRILDSDKCEVPNL</sequence>
<evidence type="ECO:0000256" key="8">
    <source>
        <dbReference type="ARBA" id="ARBA00023136"/>
    </source>
</evidence>
<evidence type="ECO:0000256" key="3">
    <source>
        <dbReference type="ARBA" id="ARBA00022475"/>
    </source>
</evidence>
<keyword evidence="6" id="KW-0812">Transmembrane</keyword>
<reference evidence="12 13" key="1">
    <citation type="submission" date="2014-11" db="EMBL/GenBank/DDBJ databases">
        <title>Complete Genome Sequence of Pseudoalteromonas sp. Strain OCN003 Isolated from Kaneohe Bay, Oahu, Hawaii.</title>
        <authorList>
            <person name="Beurmann S."/>
            <person name="Videau P."/>
            <person name="Ushijima B."/>
            <person name="Smith A.M."/>
            <person name="Aeby G.S."/>
            <person name="Callahan S.M."/>
            <person name="Belcaid M."/>
        </authorList>
    </citation>
    <scope>NUCLEOTIDE SEQUENCE [LARGE SCALE GENOMIC DNA]</scope>
    <source>
        <strain evidence="12 13">OCN003</strain>
    </source>
</reference>
<feature type="domain" description="General secretion pathway GspH" evidence="11">
    <location>
        <begin position="49"/>
        <end position="158"/>
    </location>
</feature>
<evidence type="ECO:0000313" key="12">
    <source>
        <dbReference type="EMBL" id="AIY65021.1"/>
    </source>
</evidence>
<dbReference type="GO" id="GO:0015628">
    <property type="term" value="P:protein secretion by the type II secretion system"/>
    <property type="evidence" value="ECO:0007669"/>
    <property type="project" value="InterPro"/>
</dbReference>
<dbReference type="GO" id="GO:0005886">
    <property type="term" value="C:plasma membrane"/>
    <property type="evidence" value="ECO:0007669"/>
    <property type="project" value="UniProtKB-SubCell"/>
</dbReference>
<dbReference type="InterPro" id="IPR022346">
    <property type="entry name" value="T2SS_GspH"/>
</dbReference>
<accession>A0A0A7EG32</accession>
<comment type="similarity">
    <text evidence="9">Belongs to the GSP H family.</text>
</comment>
<keyword evidence="4" id="KW-0488">Methylation</keyword>
<evidence type="ECO:0000259" key="11">
    <source>
        <dbReference type="Pfam" id="PF12019"/>
    </source>
</evidence>
<dbReference type="SUPFAM" id="SSF54523">
    <property type="entry name" value="Pili subunits"/>
    <property type="match status" value="1"/>
</dbReference>
<evidence type="ECO:0000256" key="7">
    <source>
        <dbReference type="ARBA" id="ARBA00022989"/>
    </source>
</evidence>
<dbReference type="HOGENOM" id="CLU_084761_4_1_6"/>
<protein>
    <recommendedName>
        <fullName evidence="2">Type II secretion system protein H</fullName>
    </recommendedName>
    <alternativeName>
        <fullName evidence="10">General secretion pathway protein H</fullName>
    </alternativeName>
</protein>
<evidence type="ECO:0000256" key="5">
    <source>
        <dbReference type="ARBA" id="ARBA00022519"/>
    </source>
</evidence>
<dbReference type="Proteomes" id="UP000030341">
    <property type="component" value="Chromosome 1"/>
</dbReference>
<dbReference type="RefSeq" id="WP_038640523.1">
    <property type="nucleotide sequence ID" value="NZ_CP009888.1"/>
</dbReference>
<dbReference type="InterPro" id="IPR045584">
    <property type="entry name" value="Pilin-like"/>
</dbReference>
<dbReference type="Pfam" id="PF12019">
    <property type="entry name" value="GspH"/>
    <property type="match status" value="1"/>
</dbReference>
<dbReference type="KEGG" id="pseo:OM33_07535"/>
<dbReference type="NCBIfam" id="TIGR02532">
    <property type="entry name" value="IV_pilin_GFxxxE"/>
    <property type="match status" value="1"/>
</dbReference>
<evidence type="ECO:0000256" key="2">
    <source>
        <dbReference type="ARBA" id="ARBA00021549"/>
    </source>
</evidence>
<keyword evidence="13" id="KW-1185">Reference proteome</keyword>
<proteinExistence type="inferred from homology"/>
<keyword evidence="3" id="KW-1003">Cell membrane</keyword>
<dbReference type="EMBL" id="CP009888">
    <property type="protein sequence ID" value="AIY65021.1"/>
    <property type="molecule type" value="Genomic_DNA"/>
</dbReference>
<keyword evidence="8" id="KW-0472">Membrane</keyword>
<dbReference type="Pfam" id="PF07963">
    <property type="entry name" value="N_methyl"/>
    <property type="match status" value="1"/>
</dbReference>
<dbReference type="eggNOG" id="COG4970">
    <property type="taxonomic scope" value="Bacteria"/>
</dbReference>
<dbReference type="Gene3D" id="3.55.40.10">
    <property type="entry name" value="minor pseudopilin epsh domain"/>
    <property type="match status" value="1"/>
</dbReference>
<evidence type="ECO:0000313" key="13">
    <source>
        <dbReference type="Proteomes" id="UP000030341"/>
    </source>
</evidence>
<organism evidence="12 13">
    <name type="scientific">Pseudoalteromonas piratica</name>
    <dbReference type="NCBI Taxonomy" id="1348114"/>
    <lineage>
        <taxon>Bacteria</taxon>
        <taxon>Pseudomonadati</taxon>
        <taxon>Pseudomonadota</taxon>
        <taxon>Gammaproteobacteria</taxon>
        <taxon>Alteromonadales</taxon>
        <taxon>Pseudoalteromonadaceae</taxon>
        <taxon>Pseudoalteromonas</taxon>
    </lineage>
</organism>
<dbReference type="STRING" id="1348114.OM33_07535"/>
<dbReference type="OrthoDB" id="6315619at2"/>
<evidence type="ECO:0000256" key="9">
    <source>
        <dbReference type="ARBA" id="ARBA00025772"/>
    </source>
</evidence>
<comment type="subcellular location">
    <subcellularLocation>
        <location evidence="1">Cell inner membrane</location>
        <topology evidence="1">Single-pass membrane protein</topology>
    </subcellularLocation>
</comment>
<dbReference type="AlphaFoldDB" id="A0A0A7EG32"/>
<keyword evidence="7" id="KW-1133">Transmembrane helix</keyword>
<evidence type="ECO:0000256" key="6">
    <source>
        <dbReference type="ARBA" id="ARBA00022692"/>
    </source>
</evidence>
<evidence type="ECO:0000256" key="10">
    <source>
        <dbReference type="ARBA" id="ARBA00030775"/>
    </source>
</evidence>